<gene>
    <name evidence="1" type="ORF">HNY73_005245</name>
</gene>
<evidence type="ECO:0000313" key="2">
    <source>
        <dbReference type="Proteomes" id="UP000807504"/>
    </source>
</evidence>
<dbReference type="AlphaFoldDB" id="A0A8T0FN29"/>
<dbReference type="EMBL" id="JABXBU010000011">
    <property type="protein sequence ID" value="KAF8790183.1"/>
    <property type="molecule type" value="Genomic_DNA"/>
</dbReference>
<accession>A0A8T0FN29</accession>
<protein>
    <submittedName>
        <fullName evidence="1">Uncharacterized protein</fullName>
    </submittedName>
</protein>
<keyword evidence="2" id="KW-1185">Reference proteome</keyword>
<comment type="caution">
    <text evidence="1">The sequence shown here is derived from an EMBL/GenBank/DDBJ whole genome shotgun (WGS) entry which is preliminary data.</text>
</comment>
<dbReference type="Proteomes" id="UP000807504">
    <property type="component" value="Unassembled WGS sequence"/>
</dbReference>
<sequence>MMTQGRQLNMFGKGRFFRMLESGRITNRNRSNSECFSVCDLKTGKDFKVLEILTVQYQVKSHNRSARSMSGLILTSYLWMITRLVTEDVIIDQAPRARVEPDQRLFETKNILRIPWSARSSDLNPIDSGASKFVLELKRGLELCKPTNYLERHSKLGESLCSVPGCQR</sequence>
<reference evidence="1" key="1">
    <citation type="journal article" date="2020" name="bioRxiv">
        <title>Chromosome-level reference genome of the European wasp spider Argiope bruennichi: a resource for studies on range expansion and evolutionary adaptation.</title>
        <authorList>
            <person name="Sheffer M.M."/>
            <person name="Hoppe A."/>
            <person name="Krehenwinkel H."/>
            <person name="Uhl G."/>
            <person name="Kuss A.W."/>
            <person name="Jensen L."/>
            <person name="Jensen C."/>
            <person name="Gillespie R.G."/>
            <person name="Hoff K.J."/>
            <person name="Prost S."/>
        </authorList>
    </citation>
    <scope>NUCLEOTIDE SEQUENCE</scope>
</reference>
<organism evidence="1 2">
    <name type="scientific">Argiope bruennichi</name>
    <name type="common">Wasp spider</name>
    <name type="synonym">Aranea bruennichi</name>
    <dbReference type="NCBI Taxonomy" id="94029"/>
    <lineage>
        <taxon>Eukaryota</taxon>
        <taxon>Metazoa</taxon>
        <taxon>Ecdysozoa</taxon>
        <taxon>Arthropoda</taxon>
        <taxon>Chelicerata</taxon>
        <taxon>Arachnida</taxon>
        <taxon>Araneae</taxon>
        <taxon>Araneomorphae</taxon>
        <taxon>Entelegynae</taxon>
        <taxon>Araneoidea</taxon>
        <taxon>Araneidae</taxon>
        <taxon>Argiope</taxon>
    </lineage>
</organism>
<evidence type="ECO:0000313" key="1">
    <source>
        <dbReference type="EMBL" id="KAF8790183.1"/>
    </source>
</evidence>
<reference evidence="1" key="2">
    <citation type="submission" date="2020-06" db="EMBL/GenBank/DDBJ databases">
        <authorList>
            <person name="Sheffer M."/>
        </authorList>
    </citation>
    <scope>NUCLEOTIDE SEQUENCE</scope>
</reference>
<name>A0A8T0FN29_ARGBR</name>
<proteinExistence type="predicted"/>